<keyword evidence="10" id="KW-1185">Reference proteome</keyword>
<evidence type="ECO:0000259" key="8">
    <source>
        <dbReference type="Pfam" id="PF07992"/>
    </source>
</evidence>
<comment type="caution">
    <text evidence="9">The sequence shown here is derived from an EMBL/GenBank/DDBJ whole genome shotgun (WGS) entry which is preliminary data.</text>
</comment>
<dbReference type="InterPro" id="IPR023753">
    <property type="entry name" value="FAD/NAD-binding_dom"/>
</dbReference>
<evidence type="ECO:0000256" key="4">
    <source>
        <dbReference type="ARBA" id="ARBA00022827"/>
    </source>
</evidence>
<dbReference type="InterPro" id="IPR015904">
    <property type="entry name" value="Sulphide_quinone_reductase"/>
</dbReference>
<dbReference type="RefSeq" id="WP_094787491.1">
    <property type="nucleotide sequence ID" value="NZ_NDXW01000001.1"/>
</dbReference>
<dbReference type="AlphaFoldDB" id="A0A4P9VP81"/>
<dbReference type="PANTHER" id="PTHR10632">
    <property type="entry name" value="SULFIDE:QUINONE OXIDOREDUCTASE"/>
    <property type="match status" value="1"/>
</dbReference>
<evidence type="ECO:0000256" key="3">
    <source>
        <dbReference type="ARBA" id="ARBA00022719"/>
    </source>
</evidence>
<keyword evidence="4" id="KW-0274">FAD</keyword>
<evidence type="ECO:0000256" key="7">
    <source>
        <dbReference type="SAM" id="MobiDB-lite"/>
    </source>
</evidence>
<feature type="domain" description="FAD/NAD(P)-binding" evidence="8">
    <location>
        <begin position="27"/>
        <end position="141"/>
    </location>
</feature>
<evidence type="ECO:0000256" key="2">
    <source>
        <dbReference type="ARBA" id="ARBA00022630"/>
    </source>
</evidence>
<dbReference type="GO" id="GO:0071949">
    <property type="term" value="F:FAD binding"/>
    <property type="evidence" value="ECO:0007669"/>
    <property type="project" value="TreeGrafter"/>
</dbReference>
<dbReference type="GO" id="GO:0048038">
    <property type="term" value="F:quinone binding"/>
    <property type="evidence" value="ECO:0007669"/>
    <property type="project" value="UniProtKB-KW"/>
</dbReference>
<protein>
    <submittedName>
        <fullName evidence="9">NAD(P)/FAD-dependent oxidoreductase</fullName>
    </submittedName>
</protein>
<name>A0A4P9VP81_9GAMM</name>
<dbReference type="InterPro" id="IPR036188">
    <property type="entry name" value="FAD/NAD-bd_sf"/>
</dbReference>
<evidence type="ECO:0000256" key="6">
    <source>
        <dbReference type="ARBA" id="ARBA00023002"/>
    </source>
</evidence>
<evidence type="ECO:0000313" key="9">
    <source>
        <dbReference type="EMBL" id="RDH44307.1"/>
    </source>
</evidence>
<keyword evidence="6" id="KW-0560">Oxidoreductase</keyword>
<dbReference type="FunFam" id="3.50.50.60:FF:000034">
    <property type="entry name" value="sulfide:quinone oxidoreductase, mitochondrial"/>
    <property type="match status" value="1"/>
</dbReference>
<gene>
    <name evidence="9" type="ORF">B9G39_13110</name>
</gene>
<feature type="region of interest" description="Disordered" evidence="7">
    <location>
        <begin position="428"/>
        <end position="452"/>
    </location>
</feature>
<dbReference type="PANTHER" id="PTHR10632:SF2">
    <property type="entry name" value="SULFIDE:QUINONE OXIDOREDUCTASE, MITOCHONDRIAL"/>
    <property type="match status" value="1"/>
</dbReference>
<organism evidence="9 10">
    <name type="scientific">Zooshikella ganghwensis</name>
    <dbReference type="NCBI Taxonomy" id="202772"/>
    <lineage>
        <taxon>Bacteria</taxon>
        <taxon>Pseudomonadati</taxon>
        <taxon>Pseudomonadota</taxon>
        <taxon>Gammaproteobacteria</taxon>
        <taxon>Oceanospirillales</taxon>
        <taxon>Zooshikellaceae</taxon>
        <taxon>Zooshikella</taxon>
    </lineage>
</organism>
<feature type="compositionally biased region" description="Low complexity" evidence="7">
    <location>
        <begin position="1"/>
        <end position="15"/>
    </location>
</feature>
<dbReference type="SUPFAM" id="SSF51905">
    <property type="entry name" value="FAD/NAD(P)-binding domain"/>
    <property type="match status" value="1"/>
</dbReference>
<dbReference type="EMBL" id="NDXW01000001">
    <property type="protein sequence ID" value="RDH44307.1"/>
    <property type="molecule type" value="Genomic_DNA"/>
</dbReference>
<sequence>MQNTTHSSTNSATATFDHEHNPRPARYDVVIIGGGAAGTACASSLLKRTKQLSIAIVEPSDHHYYQPGWTLVGAGVFTQAQTIHKMADSLPKKVTWIKAEATAIDPYQHLVTLNNNERLVYQTLVVCPGLCLNWQGIKGLPEALGQQGITSNYHLDFAPYTWQQVKSLSKGKAIFTQPAMPIKCAGAPQKAVYLSCDYWRQQQCLDQIDVEFHIAGAALFGVAAFVPALQRYIERYGIDLTYNSNLVEVDVSTKTAYFSQQAADSEQTEIIAKSFDFLHAVPPQQAPAFIRNSPLSNATGWVDVDPLTLRHNQFDDIFSLGDVTSTSNAKTAAAIRKQAPVVAENLLAFLKGHSLTAYYDGYGACPLTVERGKVILAEFGYDGKLLPTLPLNPTIARRSYWQLKTHGLPFLYWDVLLKGHEWLAQPKHRTEEAHPKHQAQAASSNSANKQHP</sequence>
<feature type="region of interest" description="Disordered" evidence="7">
    <location>
        <begin position="1"/>
        <end position="21"/>
    </location>
</feature>
<dbReference type="GO" id="GO:0070221">
    <property type="term" value="P:sulfide oxidation, using sulfide:quinone oxidoreductase"/>
    <property type="evidence" value="ECO:0007669"/>
    <property type="project" value="TreeGrafter"/>
</dbReference>
<feature type="compositionally biased region" description="Low complexity" evidence="7">
    <location>
        <begin position="438"/>
        <end position="452"/>
    </location>
</feature>
<dbReference type="GO" id="GO:0070224">
    <property type="term" value="F:sulfide:quinone oxidoreductase activity"/>
    <property type="evidence" value="ECO:0007669"/>
    <property type="project" value="TreeGrafter"/>
</dbReference>
<keyword evidence="2" id="KW-0285">Flavoprotein</keyword>
<dbReference type="Gene3D" id="3.50.50.60">
    <property type="entry name" value="FAD/NAD(P)-binding domain"/>
    <property type="match status" value="2"/>
</dbReference>
<comment type="cofactor">
    <cofactor evidence="1">
        <name>FAD</name>
        <dbReference type="ChEBI" id="CHEBI:57692"/>
    </cofactor>
</comment>
<keyword evidence="5" id="KW-0809">Transit peptide</keyword>
<dbReference type="Pfam" id="PF07992">
    <property type="entry name" value="Pyr_redox_2"/>
    <property type="match status" value="1"/>
</dbReference>
<reference evidence="9 10" key="1">
    <citation type="submission" date="2017-04" db="EMBL/GenBank/DDBJ databases">
        <title>Draft genome sequence of Zooshikella ganghwensis VG4 isolated from Red Sea sediments.</title>
        <authorList>
            <person name="Rehman Z."/>
            <person name="Alam I."/>
            <person name="Kamau A."/>
            <person name="Bajic V."/>
            <person name="Leiknes T."/>
        </authorList>
    </citation>
    <scope>NUCLEOTIDE SEQUENCE [LARGE SCALE GENOMIC DNA]</scope>
    <source>
        <strain evidence="9 10">VG4</strain>
    </source>
</reference>
<evidence type="ECO:0000313" key="10">
    <source>
        <dbReference type="Proteomes" id="UP000257039"/>
    </source>
</evidence>
<evidence type="ECO:0000256" key="1">
    <source>
        <dbReference type="ARBA" id="ARBA00001974"/>
    </source>
</evidence>
<proteinExistence type="predicted"/>
<dbReference type="Proteomes" id="UP000257039">
    <property type="component" value="Unassembled WGS sequence"/>
</dbReference>
<accession>A0A4P9VP81</accession>
<evidence type="ECO:0000256" key="5">
    <source>
        <dbReference type="ARBA" id="ARBA00022946"/>
    </source>
</evidence>
<keyword evidence="3" id="KW-0874">Quinone</keyword>